<protein>
    <submittedName>
        <fullName evidence="1">Uncharacterized protein</fullName>
    </submittedName>
</protein>
<organism evidence="1 2">
    <name type="scientific">Chryseobacterium cucumeris</name>
    <dbReference type="NCBI Taxonomy" id="1813611"/>
    <lineage>
        <taxon>Bacteria</taxon>
        <taxon>Pseudomonadati</taxon>
        <taxon>Bacteroidota</taxon>
        <taxon>Flavobacteriia</taxon>
        <taxon>Flavobacteriales</taxon>
        <taxon>Weeksellaceae</taxon>
        <taxon>Chryseobacterium group</taxon>
        <taxon>Chryseobacterium</taxon>
    </lineage>
</organism>
<comment type="caution">
    <text evidence="1">The sequence shown here is derived from an EMBL/GenBank/DDBJ whole genome shotgun (WGS) entry which is preliminary data.</text>
</comment>
<keyword evidence="2" id="KW-1185">Reference proteome</keyword>
<sequence length="67" mass="7705">MELKLKNLKIQKQENKQGNGSVLPVSQSQIPFLFTYILKESTAPGMIFPTRQAPYKAQYFSCAYRSF</sequence>
<reference evidence="1 2" key="1">
    <citation type="submission" date="2018-11" db="EMBL/GenBank/DDBJ databases">
        <title>Proposal to divide the Flavobacteriaceae and reorganize its genera based on Amino Acid Identity values calculated from whole genome sequences.</title>
        <authorList>
            <person name="Nicholson A.C."/>
            <person name="Gulvik C.A."/>
            <person name="Whitney A.M."/>
            <person name="Humrighouse B.W."/>
            <person name="Bell M."/>
            <person name="Holmes B."/>
            <person name="Steigerwalt A."/>
            <person name="Villarma A."/>
            <person name="Sheth M."/>
            <person name="Batra D."/>
            <person name="Pryor J."/>
            <person name="Bernardet J.-F."/>
            <person name="Hugo C."/>
            <person name="Kampfer P."/>
            <person name="Newman J."/>
            <person name="Mcquiston J.R."/>
        </authorList>
    </citation>
    <scope>NUCLEOTIDE SEQUENCE [LARGE SCALE GENOMIC DNA]</scope>
    <source>
        <strain evidence="1 2">G0235</strain>
    </source>
</reference>
<evidence type="ECO:0000313" key="1">
    <source>
        <dbReference type="EMBL" id="ROH86051.1"/>
    </source>
</evidence>
<dbReference type="Proteomes" id="UP000281899">
    <property type="component" value="Unassembled WGS sequence"/>
</dbReference>
<gene>
    <name evidence="1" type="ORF">EGI15_22830</name>
</gene>
<accession>A0ABX9WZI8</accession>
<name>A0ABX9WZI8_9FLAO</name>
<proteinExistence type="predicted"/>
<evidence type="ECO:0000313" key="2">
    <source>
        <dbReference type="Proteomes" id="UP000281899"/>
    </source>
</evidence>
<dbReference type="EMBL" id="RJTW01000013">
    <property type="protein sequence ID" value="ROH86051.1"/>
    <property type="molecule type" value="Genomic_DNA"/>
</dbReference>